<evidence type="ECO:0000313" key="3">
    <source>
        <dbReference type="Proteomes" id="UP000019132"/>
    </source>
</evidence>
<dbReference type="OMA" id="YKNGHQC"/>
<name>K3W8V1_GLOUD</name>
<dbReference type="InterPro" id="IPR038717">
    <property type="entry name" value="Tc1-like_DDE_dom"/>
</dbReference>
<organism evidence="2 3">
    <name type="scientific">Globisporangium ultimum (strain ATCC 200006 / CBS 805.95 / DAOM BR144)</name>
    <name type="common">Pythium ultimum</name>
    <dbReference type="NCBI Taxonomy" id="431595"/>
    <lineage>
        <taxon>Eukaryota</taxon>
        <taxon>Sar</taxon>
        <taxon>Stramenopiles</taxon>
        <taxon>Oomycota</taxon>
        <taxon>Peronosporomycetes</taxon>
        <taxon>Pythiales</taxon>
        <taxon>Pythiaceae</taxon>
        <taxon>Globisporangium</taxon>
    </lineage>
</organism>
<evidence type="ECO:0000313" key="2">
    <source>
        <dbReference type="EnsemblProtists" id="PYU1_T001392"/>
    </source>
</evidence>
<dbReference type="VEuPathDB" id="FungiDB:PYU1_G001392"/>
<sequence>MLAREGTLCYAKRKSSPVLTKAHKIARLEWARASVVLGAQWESVVFSDEKKFNLDSPDGLQYYWYDLRKEEQIYSKRQAGGGSVVVRGAFSAKGKSRLAVLSRRQNSEDYVSTLCKYLLPFTALYHPGGFTFQQDNTSIHRSSFTTQWLDERGVSVMKWPALSPDLNPIENIWGMLARRVMNTACLLLWLTRVRCGGSGNG</sequence>
<proteinExistence type="predicted"/>
<reference evidence="2" key="3">
    <citation type="submission" date="2015-02" db="UniProtKB">
        <authorList>
            <consortium name="EnsemblProtists"/>
        </authorList>
    </citation>
    <scope>IDENTIFICATION</scope>
    <source>
        <strain evidence="2">DAOM BR144</strain>
    </source>
</reference>
<accession>K3W8V1</accession>
<dbReference type="Pfam" id="PF13358">
    <property type="entry name" value="DDE_3"/>
    <property type="match status" value="1"/>
</dbReference>
<dbReference type="AlphaFoldDB" id="K3W8V1"/>
<reference evidence="3" key="1">
    <citation type="journal article" date="2010" name="Genome Biol.">
        <title>Genome sequence of the necrotrophic plant pathogen Pythium ultimum reveals original pathogenicity mechanisms and effector repertoire.</title>
        <authorList>
            <person name="Levesque C.A."/>
            <person name="Brouwer H."/>
            <person name="Cano L."/>
            <person name="Hamilton J.P."/>
            <person name="Holt C."/>
            <person name="Huitema E."/>
            <person name="Raffaele S."/>
            <person name="Robideau G.P."/>
            <person name="Thines M."/>
            <person name="Win J."/>
            <person name="Zerillo M.M."/>
            <person name="Beakes G.W."/>
            <person name="Boore J.L."/>
            <person name="Busam D."/>
            <person name="Dumas B."/>
            <person name="Ferriera S."/>
            <person name="Fuerstenberg S.I."/>
            <person name="Gachon C.M."/>
            <person name="Gaulin E."/>
            <person name="Govers F."/>
            <person name="Grenville-Briggs L."/>
            <person name="Horner N."/>
            <person name="Hostetler J."/>
            <person name="Jiang R.H."/>
            <person name="Johnson J."/>
            <person name="Krajaejun T."/>
            <person name="Lin H."/>
            <person name="Meijer H.J."/>
            <person name="Moore B."/>
            <person name="Morris P."/>
            <person name="Phuntmart V."/>
            <person name="Puiu D."/>
            <person name="Shetty J."/>
            <person name="Stajich J.E."/>
            <person name="Tripathy S."/>
            <person name="Wawra S."/>
            <person name="van West P."/>
            <person name="Whitty B.R."/>
            <person name="Coutinho P.M."/>
            <person name="Henrissat B."/>
            <person name="Martin F."/>
            <person name="Thomas P.D."/>
            <person name="Tyler B.M."/>
            <person name="De Vries R.P."/>
            <person name="Kamoun S."/>
            <person name="Yandell M."/>
            <person name="Tisserat N."/>
            <person name="Buell C.R."/>
        </authorList>
    </citation>
    <scope>NUCLEOTIDE SEQUENCE</scope>
    <source>
        <strain evidence="3">DAOM:BR144</strain>
    </source>
</reference>
<keyword evidence="3" id="KW-1185">Reference proteome</keyword>
<dbReference type="PANTHER" id="PTHR23022">
    <property type="entry name" value="TRANSPOSABLE ELEMENT-RELATED"/>
    <property type="match status" value="1"/>
</dbReference>
<dbReference type="InterPro" id="IPR052338">
    <property type="entry name" value="Transposase_5"/>
</dbReference>
<dbReference type="GO" id="GO:0003676">
    <property type="term" value="F:nucleic acid binding"/>
    <property type="evidence" value="ECO:0007669"/>
    <property type="project" value="InterPro"/>
</dbReference>
<reference evidence="3" key="2">
    <citation type="submission" date="2010-04" db="EMBL/GenBank/DDBJ databases">
        <authorList>
            <person name="Buell R."/>
            <person name="Hamilton J."/>
            <person name="Hostetler J."/>
        </authorList>
    </citation>
    <scope>NUCLEOTIDE SEQUENCE [LARGE SCALE GENOMIC DNA]</scope>
    <source>
        <strain evidence="3">DAOM:BR144</strain>
    </source>
</reference>
<dbReference type="InParanoid" id="K3W8V1"/>
<evidence type="ECO:0000259" key="1">
    <source>
        <dbReference type="Pfam" id="PF13358"/>
    </source>
</evidence>
<dbReference type="eggNOG" id="ENOG502S3HB">
    <property type="taxonomic scope" value="Eukaryota"/>
</dbReference>
<feature type="domain" description="Tc1-like transposase DDE" evidence="1">
    <location>
        <begin position="44"/>
        <end position="182"/>
    </location>
</feature>
<dbReference type="PANTHER" id="PTHR23022:SF129">
    <property type="entry name" value="TRANSPOSABLE ELEMENT TC3 TRANSPOSASE"/>
    <property type="match status" value="1"/>
</dbReference>
<dbReference type="HOGENOM" id="CLU_033666_6_3_1"/>
<dbReference type="EnsemblProtists" id="PYU1_T001392">
    <property type="protein sequence ID" value="PYU1_T001392"/>
    <property type="gene ID" value="PYU1_G001392"/>
</dbReference>
<dbReference type="Gene3D" id="3.30.420.10">
    <property type="entry name" value="Ribonuclease H-like superfamily/Ribonuclease H"/>
    <property type="match status" value="1"/>
</dbReference>
<protein>
    <recommendedName>
        <fullName evidence="1">Tc1-like transposase DDE domain-containing protein</fullName>
    </recommendedName>
</protein>
<dbReference type="EMBL" id="GL376626">
    <property type="status" value="NOT_ANNOTATED_CDS"/>
    <property type="molecule type" value="Genomic_DNA"/>
</dbReference>
<dbReference type="InterPro" id="IPR036397">
    <property type="entry name" value="RNaseH_sf"/>
</dbReference>
<dbReference type="STRING" id="431595.K3W8V1"/>
<dbReference type="Proteomes" id="UP000019132">
    <property type="component" value="Unassembled WGS sequence"/>
</dbReference>